<dbReference type="PANTHER" id="PTHR23506:SF23">
    <property type="entry name" value="GH10249P"/>
    <property type="match status" value="1"/>
</dbReference>
<protein>
    <submittedName>
        <fullName evidence="9">Multidrug MFS transporter</fullName>
    </submittedName>
</protein>
<feature type="transmembrane region" description="Helical" evidence="7">
    <location>
        <begin position="277"/>
        <end position="310"/>
    </location>
</feature>
<dbReference type="AlphaFoldDB" id="A0A0A3HVT7"/>
<evidence type="ECO:0000313" key="9">
    <source>
        <dbReference type="EMBL" id="KGR76721.1"/>
    </source>
</evidence>
<feature type="transmembrane region" description="Helical" evidence="7">
    <location>
        <begin position="246"/>
        <end position="265"/>
    </location>
</feature>
<keyword evidence="10" id="KW-1185">Reference proteome</keyword>
<dbReference type="Pfam" id="PF07690">
    <property type="entry name" value="MFS_1"/>
    <property type="match status" value="1"/>
</dbReference>
<evidence type="ECO:0000259" key="8">
    <source>
        <dbReference type="PROSITE" id="PS50850"/>
    </source>
</evidence>
<comment type="similarity">
    <text evidence="2">Belongs to the major facilitator superfamily. TCR/Tet family.</text>
</comment>
<dbReference type="RefSeq" id="WP_036188978.1">
    <property type="nucleotide sequence ID" value="NZ_AVDA01000024.1"/>
</dbReference>
<dbReference type="Gene3D" id="1.20.1250.20">
    <property type="entry name" value="MFS general substrate transporter like domains"/>
    <property type="match status" value="1"/>
</dbReference>
<organism evidence="9 10">
    <name type="scientific">Ureibacillus manganicus DSM 26584</name>
    <dbReference type="NCBI Taxonomy" id="1384049"/>
    <lineage>
        <taxon>Bacteria</taxon>
        <taxon>Bacillati</taxon>
        <taxon>Bacillota</taxon>
        <taxon>Bacilli</taxon>
        <taxon>Bacillales</taxon>
        <taxon>Caryophanaceae</taxon>
        <taxon>Ureibacillus</taxon>
    </lineage>
</organism>
<sequence length="398" mass="43470">MKSYRMTLGLLLLNLFIAFLGIGLVIPVLPSLMNELNINGTTIGYLTASFAIAQLIVSPFAGKAVDRFGRKIMIVIGLFVFGISEFLFGIGKDIGMLFFSRVLGGISAAFIMPGVTAYIADITNEKTRPKALGYMSGAISTGFIIGPGIGGFLAEFGTRIPFFFAGALGTLAAILTIIFITEPERSTETIETPGSTKEKTGIQRVFEPRYFIAFILIFIASFGLAAFESFFSLFVDHKFQFTPKDIAIVIMGGGIFGAISQVLLFDRLTRIWGEIKLIRYSLILSAILVFLMTVVHSYFAILLVTFIVFVGFDLFRPAVTTYLSNIAGNAQGFVGGMNSMFTSLANISGPILGGMLFDIDINYPYYFATIVLIIGIVITLFWKKRENTVKEIKPSVAN</sequence>
<evidence type="ECO:0000256" key="5">
    <source>
        <dbReference type="ARBA" id="ARBA00022989"/>
    </source>
</evidence>
<feature type="domain" description="Major facilitator superfamily (MFS) profile" evidence="8">
    <location>
        <begin position="7"/>
        <end position="387"/>
    </location>
</feature>
<keyword evidence="6 7" id="KW-0472">Membrane</keyword>
<dbReference type="SUPFAM" id="SSF103473">
    <property type="entry name" value="MFS general substrate transporter"/>
    <property type="match status" value="1"/>
</dbReference>
<feature type="transmembrane region" description="Helical" evidence="7">
    <location>
        <begin position="160"/>
        <end position="180"/>
    </location>
</feature>
<evidence type="ECO:0000256" key="7">
    <source>
        <dbReference type="SAM" id="Phobius"/>
    </source>
</evidence>
<proteinExistence type="inferred from homology"/>
<dbReference type="OrthoDB" id="9793283at2"/>
<evidence type="ECO:0000256" key="1">
    <source>
        <dbReference type="ARBA" id="ARBA00004651"/>
    </source>
</evidence>
<dbReference type="PRINTS" id="PR01035">
    <property type="entry name" value="TCRTETA"/>
</dbReference>
<dbReference type="InterPro" id="IPR020846">
    <property type="entry name" value="MFS_dom"/>
</dbReference>
<dbReference type="PROSITE" id="PS00216">
    <property type="entry name" value="SUGAR_TRANSPORT_1"/>
    <property type="match status" value="1"/>
</dbReference>
<dbReference type="eggNOG" id="COG2814">
    <property type="taxonomic scope" value="Bacteria"/>
</dbReference>
<comment type="subcellular location">
    <subcellularLocation>
        <location evidence="1">Cell membrane</location>
        <topology evidence="1">Multi-pass membrane protein</topology>
    </subcellularLocation>
</comment>
<gene>
    <name evidence="9" type="ORF">CD29_16375</name>
</gene>
<feature type="transmembrane region" description="Helical" evidence="7">
    <location>
        <begin position="210"/>
        <end position="234"/>
    </location>
</feature>
<evidence type="ECO:0000313" key="10">
    <source>
        <dbReference type="Proteomes" id="UP000030416"/>
    </source>
</evidence>
<dbReference type="PROSITE" id="PS50850">
    <property type="entry name" value="MFS"/>
    <property type="match status" value="1"/>
</dbReference>
<evidence type="ECO:0000256" key="2">
    <source>
        <dbReference type="ARBA" id="ARBA00007520"/>
    </source>
</evidence>
<dbReference type="EMBL" id="JPVN01000024">
    <property type="protein sequence ID" value="KGR76721.1"/>
    <property type="molecule type" value="Genomic_DNA"/>
</dbReference>
<dbReference type="CDD" id="cd17325">
    <property type="entry name" value="MFS_MdtG_SLC18_like"/>
    <property type="match status" value="1"/>
</dbReference>
<keyword evidence="3" id="KW-0813">Transport</keyword>
<dbReference type="Proteomes" id="UP000030416">
    <property type="component" value="Unassembled WGS sequence"/>
</dbReference>
<evidence type="ECO:0000256" key="6">
    <source>
        <dbReference type="ARBA" id="ARBA00023136"/>
    </source>
</evidence>
<evidence type="ECO:0000256" key="3">
    <source>
        <dbReference type="ARBA" id="ARBA00022448"/>
    </source>
</evidence>
<feature type="transmembrane region" description="Helical" evidence="7">
    <location>
        <begin position="97"/>
        <end position="120"/>
    </location>
</feature>
<dbReference type="PANTHER" id="PTHR23506">
    <property type="entry name" value="GH10249P"/>
    <property type="match status" value="1"/>
</dbReference>
<name>A0A0A3HVT7_9BACL</name>
<accession>A0A0A3HVT7</accession>
<keyword evidence="4 7" id="KW-0812">Transmembrane</keyword>
<comment type="caution">
    <text evidence="9">The sequence shown here is derived from an EMBL/GenBank/DDBJ whole genome shotgun (WGS) entry which is preliminary data.</text>
</comment>
<dbReference type="InterPro" id="IPR011701">
    <property type="entry name" value="MFS"/>
</dbReference>
<dbReference type="GO" id="GO:0005886">
    <property type="term" value="C:plasma membrane"/>
    <property type="evidence" value="ECO:0007669"/>
    <property type="project" value="UniProtKB-SubCell"/>
</dbReference>
<feature type="transmembrane region" description="Helical" evidence="7">
    <location>
        <begin position="42"/>
        <end position="60"/>
    </location>
</feature>
<dbReference type="InterPro" id="IPR005829">
    <property type="entry name" value="Sugar_transporter_CS"/>
</dbReference>
<dbReference type="InterPro" id="IPR001958">
    <property type="entry name" value="Tet-R_TetA/multi-R_MdtG-like"/>
</dbReference>
<feature type="transmembrane region" description="Helical" evidence="7">
    <location>
        <begin position="72"/>
        <end position="91"/>
    </location>
</feature>
<dbReference type="GO" id="GO:0022857">
    <property type="term" value="F:transmembrane transporter activity"/>
    <property type="evidence" value="ECO:0007669"/>
    <property type="project" value="InterPro"/>
</dbReference>
<dbReference type="InterPro" id="IPR036259">
    <property type="entry name" value="MFS_trans_sf"/>
</dbReference>
<evidence type="ECO:0000256" key="4">
    <source>
        <dbReference type="ARBA" id="ARBA00022692"/>
    </source>
</evidence>
<dbReference type="InterPro" id="IPR050930">
    <property type="entry name" value="MFS_Vesicular_Transporter"/>
</dbReference>
<feature type="transmembrane region" description="Helical" evidence="7">
    <location>
        <begin position="7"/>
        <end position="30"/>
    </location>
</feature>
<feature type="transmembrane region" description="Helical" evidence="7">
    <location>
        <begin position="363"/>
        <end position="382"/>
    </location>
</feature>
<feature type="transmembrane region" description="Helical" evidence="7">
    <location>
        <begin position="132"/>
        <end position="154"/>
    </location>
</feature>
<reference evidence="9 10" key="1">
    <citation type="submission" date="2014-02" db="EMBL/GenBank/DDBJ databases">
        <title>Draft genome sequence of Lysinibacillus manganicus DSM 26584T.</title>
        <authorList>
            <person name="Zhang F."/>
            <person name="Wang G."/>
            <person name="Zhang L."/>
        </authorList>
    </citation>
    <scope>NUCLEOTIDE SEQUENCE [LARGE SCALE GENOMIC DNA]</scope>
    <source>
        <strain evidence="9 10">DSM 26584</strain>
    </source>
</reference>
<keyword evidence="5 7" id="KW-1133">Transmembrane helix</keyword>
<dbReference type="STRING" id="1384049.CD29_16375"/>